<dbReference type="PANTHER" id="PTHR14939">
    <property type="entry name" value="F-BOX ONLY PROTEIN 22"/>
    <property type="match status" value="1"/>
</dbReference>
<dbReference type="InterPro" id="IPR019494">
    <property type="entry name" value="FIST_C"/>
</dbReference>
<name>A0AA36MJN3_9DINO</name>
<comment type="caution">
    <text evidence="2">The sequence shown here is derived from an EMBL/GenBank/DDBJ whole genome shotgun (WGS) entry which is preliminary data.</text>
</comment>
<dbReference type="Pfam" id="PF10442">
    <property type="entry name" value="FIST_C"/>
    <property type="match status" value="1"/>
</dbReference>
<dbReference type="AlphaFoldDB" id="A0AA36MJN3"/>
<reference evidence="2" key="1">
    <citation type="submission" date="2023-08" db="EMBL/GenBank/DDBJ databases">
        <authorList>
            <person name="Chen Y."/>
            <person name="Shah S."/>
            <person name="Dougan E. K."/>
            <person name="Thang M."/>
            <person name="Chan C."/>
        </authorList>
    </citation>
    <scope>NUCLEOTIDE SEQUENCE</scope>
</reference>
<dbReference type="PANTHER" id="PTHR14939:SF5">
    <property type="entry name" value="F-BOX ONLY PROTEIN 22"/>
    <property type="match status" value="1"/>
</dbReference>
<evidence type="ECO:0000313" key="3">
    <source>
        <dbReference type="Proteomes" id="UP001178507"/>
    </source>
</evidence>
<organism evidence="2 3">
    <name type="scientific">Effrenium voratum</name>
    <dbReference type="NCBI Taxonomy" id="2562239"/>
    <lineage>
        <taxon>Eukaryota</taxon>
        <taxon>Sar</taxon>
        <taxon>Alveolata</taxon>
        <taxon>Dinophyceae</taxon>
        <taxon>Suessiales</taxon>
        <taxon>Symbiodiniaceae</taxon>
        <taxon>Effrenium</taxon>
    </lineage>
</organism>
<gene>
    <name evidence="2" type="ORF">EVOR1521_LOCUS3855</name>
</gene>
<dbReference type="EMBL" id="CAUJNA010000238">
    <property type="protein sequence ID" value="CAJ1374266.1"/>
    <property type="molecule type" value="Genomic_DNA"/>
</dbReference>
<keyword evidence="3" id="KW-1185">Reference proteome</keyword>
<protein>
    <recommendedName>
        <fullName evidence="1">FIST C-domain domain-containing protein</fullName>
    </recommendedName>
</protein>
<dbReference type="Proteomes" id="UP001178507">
    <property type="component" value="Unassembled WGS sequence"/>
</dbReference>
<sequence length="167" mass="17883">MQKSLLVGLGGQAVNENSIDDGDWLIRPIAEVTPNGGFVLSEGISEGQALRFHVRDKDSAESDLKLMLNRYRLERTFVGGGEPTGCLLFTCNGRGEGLYGRRHVDASALKEALGEELGSRVSGFFCNGELGAPGLGMVSKDLEERDEVKSTALHGFTAVFAILVPKA</sequence>
<evidence type="ECO:0000313" key="2">
    <source>
        <dbReference type="EMBL" id="CAJ1374266.1"/>
    </source>
</evidence>
<dbReference type="SMART" id="SM01204">
    <property type="entry name" value="FIST_C"/>
    <property type="match status" value="1"/>
</dbReference>
<feature type="domain" description="FIST C-domain" evidence="1">
    <location>
        <begin position="1"/>
        <end position="133"/>
    </location>
</feature>
<accession>A0AA36MJN3</accession>
<evidence type="ECO:0000259" key="1">
    <source>
        <dbReference type="SMART" id="SM01204"/>
    </source>
</evidence>
<proteinExistence type="predicted"/>